<evidence type="ECO:0000313" key="3">
    <source>
        <dbReference type="Proteomes" id="UP000585050"/>
    </source>
</evidence>
<comment type="caution">
    <text evidence="2">The sequence shown here is derived from an EMBL/GenBank/DDBJ whole genome shotgun (WGS) entry which is preliminary data.</text>
</comment>
<keyword evidence="1" id="KW-1133">Transmembrane helix</keyword>
<keyword evidence="3" id="KW-1185">Reference proteome</keyword>
<protein>
    <submittedName>
        <fullName evidence="2">AtpZ/AtpI family protein</fullName>
    </submittedName>
</protein>
<evidence type="ECO:0000313" key="2">
    <source>
        <dbReference type="EMBL" id="NLR89705.1"/>
    </source>
</evidence>
<keyword evidence="1" id="KW-0812">Transmembrane</keyword>
<feature type="transmembrane region" description="Helical" evidence="1">
    <location>
        <begin position="25"/>
        <end position="46"/>
    </location>
</feature>
<organism evidence="2 3">
    <name type="scientific">Flammeovirga agarivorans</name>
    <dbReference type="NCBI Taxonomy" id="2726742"/>
    <lineage>
        <taxon>Bacteria</taxon>
        <taxon>Pseudomonadati</taxon>
        <taxon>Bacteroidota</taxon>
        <taxon>Cytophagia</taxon>
        <taxon>Cytophagales</taxon>
        <taxon>Flammeovirgaceae</taxon>
        <taxon>Flammeovirga</taxon>
    </lineage>
</organism>
<dbReference type="InterPro" id="IPR032820">
    <property type="entry name" value="ATPase_put"/>
</dbReference>
<gene>
    <name evidence="2" type="ORF">HGP29_00740</name>
</gene>
<evidence type="ECO:0000256" key="1">
    <source>
        <dbReference type="SAM" id="Phobius"/>
    </source>
</evidence>
<keyword evidence="1" id="KW-0472">Membrane</keyword>
<name>A0A7X8XU28_9BACT</name>
<accession>A0A7X8XU28</accession>
<reference evidence="2 3" key="1">
    <citation type="submission" date="2020-04" db="EMBL/GenBank/DDBJ databases">
        <title>Flammeovirga sp. SR4, a novel species isolated from seawater.</title>
        <authorList>
            <person name="Wang X."/>
        </authorList>
    </citation>
    <scope>NUCLEOTIDE SEQUENCE [LARGE SCALE GENOMIC DNA]</scope>
    <source>
        <strain evidence="2 3">SR4</strain>
    </source>
</reference>
<dbReference type="AlphaFoldDB" id="A0A7X8XU28"/>
<proteinExistence type="predicted"/>
<dbReference type="EMBL" id="JABAIL010000001">
    <property type="protein sequence ID" value="NLR89705.1"/>
    <property type="molecule type" value="Genomic_DNA"/>
</dbReference>
<dbReference type="Pfam" id="PF09527">
    <property type="entry name" value="ATPase_gene1"/>
    <property type="match status" value="1"/>
</dbReference>
<sequence>MIVTLLICAYGGKYLDSYLDTNQPYFTIGLLLFGVFASLVILINGLRKISKKNDSVVKKKGKDDNFYKK</sequence>
<dbReference type="Proteomes" id="UP000585050">
    <property type="component" value="Unassembled WGS sequence"/>
</dbReference>